<evidence type="ECO:0000256" key="5">
    <source>
        <dbReference type="ARBA" id="ARBA00023002"/>
    </source>
</evidence>
<accession>A0A2A2HEV4</accession>
<keyword evidence="5 7" id="KW-0560">Oxidoreductase</keyword>
<dbReference type="SUPFAM" id="SSF56762">
    <property type="entry name" value="HydB/Nqo4-like"/>
    <property type="match status" value="1"/>
</dbReference>
<dbReference type="EMBL" id="LMVN01000008">
    <property type="protein sequence ID" value="PAV07773.1"/>
    <property type="molecule type" value="Genomic_DNA"/>
</dbReference>
<comment type="caution">
    <text evidence="8">The sequence shown here is derived from an EMBL/GenBank/DDBJ whole genome shotgun (WGS) entry which is preliminary data.</text>
</comment>
<proteinExistence type="inferred from homology"/>
<organism evidence="8 9">
    <name type="scientific">Methanosphaera cuniculi</name>
    <dbReference type="NCBI Taxonomy" id="1077256"/>
    <lineage>
        <taxon>Archaea</taxon>
        <taxon>Methanobacteriati</taxon>
        <taxon>Methanobacteriota</taxon>
        <taxon>Methanomada group</taxon>
        <taxon>Methanobacteria</taxon>
        <taxon>Methanobacteriales</taxon>
        <taxon>Methanobacteriaceae</taxon>
        <taxon>Methanosphaera</taxon>
    </lineage>
</organism>
<evidence type="ECO:0000256" key="7">
    <source>
        <dbReference type="RuleBase" id="RU003896"/>
    </source>
</evidence>
<dbReference type="GO" id="GO:0016151">
    <property type="term" value="F:nickel cation binding"/>
    <property type="evidence" value="ECO:0007669"/>
    <property type="project" value="InterPro"/>
</dbReference>
<name>A0A2A2HEV4_9EURY</name>
<evidence type="ECO:0000256" key="1">
    <source>
        <dbReference type="ARBA" id="ARBA00001967"/>
    </source>
</evidence>
<feature type="binding site" evidence="6">
    <location>
        <position position="64"/>
    </location>
    <ligand>
        <name>Ni(2+)</name>
        <dbReference type="ChEBI" id="CHEBI:49786"/>
    </ligand>
</feature>
<feature type="binding site" evidence="6">
    <location>
        <position position="446"/>
    </location>
    <ligand>
        <name>Ni(2+)</name>
        <dbReference type="ChEBI" id="CHEBI:49786"/>
    </ligand>
</feature>
<dbReference type="InterPro" id="IPR029014">
    <property type="entry name" value="NiFe-Hase_large"/>
</dbReference>
<dbReference type="Pfam" id="PF00374">
    <property type="entry name" value="NiFeSe_Hases"/>
    <property type="match status" value="2"/>
</dbReference>
<gene>
    <name evidence="8" type="ORF">ASJ82_03860</name>
</gene>
<evidence type="ECO:0000256" key="2">
    <source>
        <dbReference type="ARBA" id="ARBA00009292"/>
    </source>
</evidence>
<sequence>MVELTLEPVSRIEGHAKITVDLDEEGNVKDTRLHVMEFRGFEKFLQGRPIEEVPRIVPRICGICDVQHHLAAAKACDQIFGYNDDDIYPAAYKMREIMNWASVMHSHTLSFYFLSAPDFIGGSDRKTRNVFQIIADNPELAKKALELRRNSQDIVAAIGGRPIHQVSNTPGGITTELTDEEQKDNLVKAQRALELSLDTYEVAVPIFEENMDLIKTLGNVETYHCGLVDKKDGSWDMYNGNVRMCDKEGKQYAEFGSPDYLDYMAEAVKPYSWLKFPYIKDLGYPEGIYRVAPLSRINVCTKMPDPAEKAQEYLNDFRENFGYAQEPLLFHPARLIELVASAELAVDGLEGDLSGQKRPGAIDREQITGKGVGIVEASRGTLTHHYETDENGLVTKANIVVATVQNNPAMEMGIQQVAKNYIKPGVEVDDKIFNLMEMVIRAYDPCLSCATHQLDTQMRLSTVEVYDHMGNLVKKI</sequence>
<comment type="cofactor">
    <cofactor evidence="1 6">
        <name>Ni(2+)</name>
        <dbReference type="ChEBI" id="CHEBI:49786"/>
    </cofactor>
</comment>
<reference evidence="8 9" key="1">
    <citation type="journal article" date="2017" name="BMC Genomics">
        <title>Genomic analysis of methanogenic archaea reveals a shift towards energy conservation.</title>
        <authorList>
            <person name="Gilmore S.P."/>
            <person name="Henske J.K."/>
            <person name="Sexton J.A."/>
            <person name="Solomon K.V."/>
            <person name="Seppala S."/>
            <person name="Yoo J.I."/>
            <person name="Huyett L.M."/>
            <person name="Pressman A."/>
            <person name="Cogan J.Z."/>
            <person name="Kivenson V."/>
            <person name="Peng X."/>
            <person name="Tan Y."/>
            <person name="Valentine D.L."/>
            <person name="O'Malley M.A."/>
        </authorList>
    </citation>
    <scope>NUCLEOTIDE SEQUENCE [LARGE SCALE GENOMIC DNA]</scope>
    <source>
        <strain evidence="8 9">1R-7</strain>
    </source>
</reference>
<evidence type="ECO:0000256" key="6">
    <source>
        <dbReference type="PIRSR" id="PIRSR601501-1"/>
    </source>
</evidence>
<protein>
    <submittedName>
        <fullName evidence="8">F420-nonreducing hydrogenase</fullName>
    </submittedName>
</protein>
<dbReference type="AlphaFoldDB" id="A0A2A2HEV4"/>
<feature type="binding site" evidence="6">
    <location>
        <position position="452"/>
    </location>
    <ligand>
        <name>Mg(2+)</name>
        <dbReference type="ChEBI" id="CHEBI:18420"/>
    </ligand>
</feature>
<dbReference type="GO" id="GO:0008901">
    <property type="term" value="F:ferredoxin hydrogenase activity"/>
    <property type="evidence" value="ECO:0007669"/>
    <property type="project" value="InterPro"/>
</dbReference>
<dbReference type="InterPro" id="IPR001501">
    <property type="entry name" value="Ni-dep_hyd_lsu"/>
</dbReference>
<feature type="binding site" evidence="6">
    <location>
        <position position="399"/>
    </location>
    <ligand>
        <name>Mg(2+)</name>
        <dbReference type="ChEBI" id="CHEBI:18420"/>
    </ligand>
</feature>
<dbReference type="OrthoDB" id="42371at2157"/>
<keyword evidence="6" id="KW-0408">Iron</keyword>
<dbReference type="InterPro" id="IPR018194">
    <property type="entry name" value="Ni-dep_hyd_lsu_Ni_BS"/>
</dbReference>
<comment type="similarity">
    <text evidence="2 7">Belongs to the [NiFe]/[NiFeSe] hydrogenase large subunit family.</text>
</comment>
<dbReference type="PANTHER" id="PTHR43600">
    <property type="entry name" value="COENZYME F420 HYDROGENASE, SUBUNIT ALPHA"/>
    <property type="match status" value="1"/>
</dbReference>
<dbReference type="PANTHER" id="PTHR43600:SF2">
    <property type="entry name" value="F420-NON-REDUCING HYDROGENASE VHU SUBUNIT A"/>
    <property type="match status" value="1"/>
</dbReference>
<dbReference type="Proteomes" id="UP000217528">
    <property type="component" value="Unassembled WGS sequence"/>
</dbReference>
<keyword evidence="6" id="KW-0460">Magnesium</keyword>
<evidence type="ECO:0000256" key="4">
    <source>
        <dbReference type="ARBA" id="ARBA00022723"/>
    </source>
</evidence>
<feature type="binding site" evidence="6">
    <location>
        <position position="61"/>
    </location>
    <ligand>
        <name>Ni(2+)</name>
        <dbReference type="ChEBI" id="CHEBI:49786"/>
    </ligand>
</feature>
<evidence type="ECO:0000256" key="3">
    <source>
        <dbReference type="ARBA" id="ARBA00022596"/>
    </source>
</evidence>
<feature type="binding site" evidence="6">
    <location>
        <position position="449"/>
    </location>
    <ligand>
        <name>Fe cation</name>
        <dbReference type="ChEBI" id="CHEBI:24875"/>
    </ligand>
</feature>
<keyword evidence="3 6" id="KW-0533">Nickel</keyword>
<feature type="binding site" evidence="6">
    <location>
        <position position="42"/>
    </location>
    <ligand>
        <name>Mg(2+)</name>
        <dbReference type="ChEBI" id="CHEBI:18420"/>
    </ligand>
</feature>
<keyword evidence="4 6" id="KW-0479">Metal-binding</keyword>
<comment type="cofactor">
    <cofactor evidence="6">
        <name>Fe cation</name>
        <dbReference type="ChEBI" id="CHEBI:24875"/>
    </cofactor>
</comment>
<feature type="binding site" evidence="6">
    <location>
        <position position="64"/>
    </location>
    <ligand>
        <name>Fe cation</name>
        <dbReference type="ChEBI" id="CHEBI:24875"/>
    </ligand>
</feature>
<evidence type="ECO:0000313" key="9">
    <source>
        <dbReference type="Proteomes" id="UP000217528"/>
    </source>
</evidence>
<dbReference type="RefSeq" id="WP_095608308.1">
    <property type="nucleotide sequence ID" value="NZ_LMVN01000008.1"/>
</dbReference>
<dbReference type="Gene3D" id="1.10.645.10">
    <property type="entry name" value="Cytochrome-c3 Hydrogenase, chain B"/>
    <property type="match status" value="1"/>
</dbReference>
<evidence type="ECO:0000313" key="8">
    <source>
        <dbReference type="EMBL" id="PAV07773.1"/>
    </source>
</evidence>
<keyword evidence="9" id="KW-1185">Reference proteome</keyword>
<dbReference type="PROSITE" id="PS00508">
    <property type="entry name" value="NI_HGENASE_L_2"/>
    <property type="match status" value="1"/>
</dbReference>
<dbReference type="PROSITE" id="PS00507">
    <property type="entry name" value="NI_HGENASE_L_1"/>
    <property type="match status" value="1"/>
</dbReference>